<name>A0ABV0JJL6_9CYAN</name>
<gene>
    <name evidence="3" type="primary">hpsA</name>
    <name evidence="3" type="ORF">NDI37_00250</name>
</gene>
<evidence type="ECO:0000256" key="1">
    <source>
        <dbReference type="SAM" id="MobiDB-lite"/>
    </source>
</evidence>
<keyword evidence="2" id="KW-0472">Membrane</keyword>
<feature type="region of interest" description="Disordered" evidence="1">
    <location>
        <begin position="800"/>
        <end position="820"/>
    </location>
</feature>
<feature type="transmembrane region" description="Helical" evidence="2">
    <location>
        <begin position="51"/>
        <end position="72"/>
    </location>
</feature>
<keyword evidence="2" id="KW-0812">Transmembrane</keyword>
<keyword evidence="4" id="KW-1185">Reference proteome</keyword>
<organism evidence="3 4">
    <name type="scientific">Funiculus sociatus GB2-A5</name>
    <dbReference type="NCBI Taxonomy" id="2933946"/>
    <lineage>
        <taxon>Bacteria</taxon>
        <taxon>Bacillati</taxon>
        <taxon>Cyanobacteriota</taxon>
        <taxon>Cyanophyceae</taxon>
        <taxon>Coleofasciculales</taxon>
        <taxon>Coleofasciculaceae</taxon>
        <taxon>Funiculus</taxon>
    </lineage>
</organism>
<dbReference type="Proteomes" id="UP001442494">
    <property type="component" value="Unassembled WGS sequence"/>
</dbReference>
<dbReference type="InterPro" id="IPR049774">
    <property type="entry name" value="EPS_HpsA-like"/>
</dbReference>
<proteinExistence type="predicted"/>
<dbReference type="RefSeq" id="WP_190424217.1">
    <property type="nucleotide sequence ID" value="NZ_JAMPKK010000001.1"/>
</dbReference>
<evidence type="ECO:0000313" key="4">
    <source>
        <dbReference type="Proteomes" id="UP001442494"/>
    </source>
</evidence>
<comment type="caution">
    <text evidence="3">The sequence shown here is derived from an EMBL/GenBank/DDBJ whole genome shotgun (WGS) entry which is preliminary data.</text>
</comment>
<keyword evidence="2" id="KW-1133">Transmembrane helix</keyword>
<evidence type="ECO:0000256" key="2">
    <source>
        <dbReference type="SAM" id="Phobius"/>
    </source>
</evidence>
<feature type="region of interest" description="Disordered" evidence="1">
    <location>
        <begin position="447"/>
        <end position="467"/>
    </location>
</feature>
<dbReference type="EMBL" id="JAMPKK010000001">
    <property type="protein sequence ID" value="MEP0862911.1"/>
    <property type="molecule type" value="Genomic_DNA"/>
</dbReference>
<sequence length="2004" mass="216056">MSPHKKLLKAIQNLFREMVQIAKAVTKKLMNWLLRSILVTGNKANLANAGFILPTVTMVILVVILLTTAMVFRSFERSKNASNVRVDRVVLEAATPALERAKAKIDELFADPTLPRGTPAESALYGAFAGPGKLKRYTFNDEEPVKLVADFLKNDGKYGNDGSINKSTANANIKLENDETLATAWRFPIDTDNNGKYDSYTLYGIFFRSPTQSGGKFDRPRGPLEARTPPMNTAGTGGQCEQAGDSSASLVGNSGWYSINGQLKKSFFVYSATVPIPATPAPTDPTKYEPYKGNKGFSALEYQQDRSRIPISNNAVVFEDDLEITPGPEFRLNGRVVTNSNLLTGETDNNISLYQVSSKDSCYYQEESSKIIVGGNVALGGIAAGSNKGAVNVHLFQGIRNNPTTNQAINSTNQSTSNAPTLVGYNTQAYAERIALLVDAQFDNARTTDPPDVDRKVKAVPDGEQDKERRKQLELWFRNRTRRVPFSEVPYTGQPGAGTTGYSKANVLGGTSLDGLAPPDKWMYPTSTADGKTGTDTKLTLKINQLEATEPEKQQEDKEENYLGDRILVGNNLPAVWKKGTTFVGENEPQEITGASWKDGGGTRYRTTQVRELVNLGTINRDDLWEKAAAEKPVTPLDNVGGLRVITGAGVYERKNSFLPPPTYDNPNTSQVEKLLTYDDPATGVVEQYPIVWPDTMPMSPGRAGTKVFDNSPAIGTAPGWIPLPAELLSTFNLNLNPGTIANTIDPNTPKFAKGDLRMRATAVYHYAVDNFDVAAPAQYQAPIACVSSYYDPTNSVTARNPSGLPDVSGEQLGTPPTDLQGARSNNGVVYGPPNANAQTVAGALPNPGTGLLPGNAASAGLQARINHQANLKFPNGRFVNEPLRNALIRKGKGETLTLSEQSAIDSTVCALQILSGTINPNPALIPHGAIKEVAFLDARQIKAVETDNPVTTALETFTNDGNAQLTGNYNILPPPPGSPPATTATALSVEQRQPLEVRATVLDINRLRTKTISGANVLATPEYLLPNSGIIYASRDDALLDLSNKDPRYLGTDDIESRKQLSANDFQLDPTRRPNGIVLTNGSALWRDQNFREAEKGLILATDLPTYIWGEFNKHSNEEFGTLLTPNWNNFYARSNINDNFACRPQDPRLPKCTTGDYWRPATILADSITLLSKSDNDLNPINDNPALGFRFGYRNEGDYNLSNNQGDRDSLNKRLKNGFWDNNFVTNGLSSGSLPVTVGGSTFTDASYSGNNATAPNSSYFNNFVTPVQRRVNRAPEYVMEICRKLPVSECTADDWVVGFDVNGDGDFYQDTVAPPGVITDAEYDKVDLDGDGTPETKEIDIKTYQLGKAFAVAGKAPTLPWTTPFQTTGGGNRNVVDRLGAGTTARSSIIKPLTLNIQQLIPVDQGYARRVAFARNQLGELVFTEIGANTAAKPLGVGCPVDPTGNAPENNGCQYGGNAPGTNIGLPANNGNGLWFRTTNNVAGNPGTPTDITYVNARPLYYETDPTKYVEELVLPNTPDIAGRSLNAVAPTIGASDYAVCTNGAGGGRTSRKYSINLAAAITPGACPANAQIEAFRAALAALTPDWIANGTGTTNNPDTWNGQKDLILNSNDPVYNDKGDGIFVYELPVTTATISRIGSPVPPATPLTITLKGTPDSIFVLKTPLNRRMDLGLNGGKRIELKLDGVDANKVFWVSNRGIRFNAVSGSHRLAGNFLGSNAAGPANALFISNPTQILGGRFLGFSGSNLPAALGAGNLKMTAMTSQEQPLLVPVLQVQYTDSTPSATLNNPGTRVGETRWMMKANPTTFNLVAATGDTPTRVNPATGLAEINGGLHNFVRFLENWTDNSGTADIAARISGSFIQLKRSNFATAPFDTVASDAVGGIFGYRQAYATDNLSVTPGSNWGKLPYYKPPLRQWGFDVGLLSQLPDLFAQRFTLPETSSPDEFFRQVGRDDPWVKALLCGAVGAQNGNTYTYNRFAANDGSDTNKPDASCRNLGDYQ</sequence>
<reference evidence="3 4" key="1">
    <citation type="submission" date="2022-04" db="EMBL/GenBank/DDBJ databases">
        <title>Positive selection, recombination, and allopatry shape intraspecific diversity of widespread and dominant cyanobacteria.</title>
        <authorList>
            <person name="Wei J."/>
            <person name="Shu W."/>
            <person name="Hu C."/>
        </authorList>
    </citation>
    <scope>NUCLEOTIDE SEQUENCE [LARGE SCALE GENOMIC DNA]</scope>
    <source>
        <strain evidence="3 4">GB2-A5</strain>
    </source>
</reference>
<feature type="compositionally biased region" description="Basic and acidic residues" evidence="1">
    <location>
        <begin position="452"/>
        <end position="467"/>
    </location>
</feature>
<protein>
    <submittedName>
        <fullName evidence="3">Hormogonium polysaccharide biosynthesis protein HpsA</fullName>
    </submittedName>
</protein>
<evidence type="ECO:0000313" key="3">
    <source>
        <dbReference type="EMBL" id="MEP0862911.1"/>
    </source>
</evidence>
<accession>A0ABV0JJL6</accession>
<dbReference type="NCBIfam" id="NF038301">
    <property type="entry name" value="EPS_HpsA"/>
    <property type="match status" value="1"/>
</dbReference>